<keyword evidence="3" id="KW-0732">Signal</keyword>
<dbReference type="Proteomes" id="UP000198657">
    <property type="component" value="Unassembled WGS sequence"/>
</dbReference>
<organism evidence="8 9">
    <name type="scientific">Flavobacterium sinopsychrotolerans</name>
    <dbReference type="NCBI Taxonomy" id="604089"/>
    <lineage>
        <taxon>Bacteria</taxon>
        <taxon>Pseudomonadati</taxon>
        <taxon>Bacteroidota</taxon>
        <taxon>Flavobacteriia</taxon>
        <taxon>Flavobacteriales</taxon>
        <taxon>Flavobacteriaceae</taxon>
        <taxon>Flavobacterium</taxon>
    </lineage>
</organism>
<evidence type="ECO:0000256" key="3">
    <source>
        <dbReference type="ARBA" id="ARBA00022729"/>
    </source>
</evidence>
<sequence>MKNLFTKKSLLIRVPEKQMRSLTLVFSMALFLSLIACENFVETELPSSQLAAGDLFESPATANAAMVAIYAQLRSSTLLTGSPLGLSNQLGHYADELTFYGDTENSTFGFYTNSLLASNDAVAGLWTNSYHVIYTTNALIEGVAVSSDLPNEIGQRLTGEALFVRALVHFYLVNLYGNIPYITSTDYRQNRAVSRMAVADVYESIITDLNRAVPLLPQEDTTGERVRPNRYAAQALLARTYLYAGLWSEASNATSAVLNNTTDYAIEDNLNSVFLNSSRSTIWQFSPAYYGNSTEEGGLFIFTAGPPPFTALSDALMADFEPMDQRKNYWTKAVSDGTTSWYHANKYKENNSTAVSSEYSVIFRIEEQYLIRAEARARAGDLIGAKEDLNVIRNRAGLDSTQATSQQQILDAILKERRIELFTEHGHRFFDLKRYEKLSEVLGSKIGWNSTDALLPIPETEILLNPNLAPQNTGY</sequence>
<keyword evidence="9" id="KW-1185">Reference proteome</keyword>
<dbReference type="RefSeq" id="WP_244273256.1">
    <property type="nucleotide sequence ID" value="NZ_CBCSFM010000002.1"/>
</dbReference>
<evidence type="ECO:0000256" key="2">
    <source>
        <dbReference type="ARBA" id="ARBA00006275"/>
    </source>
</evidence>
<dbReference type="InterPro" id="IPR033985">
    <property type="entry name" value="SusD-like_N"/>
</dbReference>
<name>A0A1H8LEW7_9FLAO</name>
<evidence type="ECO:0000256" key="1">
    <source>
        <dbReference type="ARBA" id="ARBA00004442"/>
    </source>
</evidence>
<dbReference type="Gene3D" id="1.25.40.390">
    <property type="match status" value="1"/>
</dbReference>
<dbReference type="InterPro" id="IPR012944">
    <property type="entry name" value="SusD_RagB_dom"/>
</dbReference>
<keyword evidence="4" id="KW-0472">Membrane</keyword>
<dbReference type="Pfam" id="PF07980">
    <property type="entry name" value="SusD_RagB"/>
    <property type="match status" value="1"/>
</dbReference>
<evidence type="ECO:0000259" key="6">
    <source>
        <dbReference type="Pfam" id="PF07980"/>
    </source>
</evidence>
<dbReference type="EMBL" id="FODN01000002">
    <property type="protein sequence ID" value="SEO03308.1"/>
    <property type="molecule type" value="Genomic_DNA"/>
</dbReference>
<accession>A0A1H8LEW7</accession>
<comment type="subcellular location">
    <subcellularLocation>
        <location evidence="1">Cell outer membrane</location>
    </subcellularLocation>
</comment>
<evidence type="ECO:0000256" key="5">
    <source>
        <dbReference type="ARBA" id="ARBA00023237"/>
    </source>
</evidence>
<proteinExistence type="inferred from homology"/>
<feature type="domain" description="RagB/SusD" evidence="6">
    <location>
        <begin position="334"/>
        <end position="442"/>
    </location>
</feature>
<dbReference type="CDD" id="cd08977">
    <property type="entry name" value="SusD"/>
    <property type="match status" value="1"/>
</dbReference>
<dbReference type="SUPFAM" id="SSF48452">
    <property type="entry name" value="TPR-like"/>
    <property type="match status" value="1"/>
</dbReference>
<feature type="domain" description="SusD-like N-terminal" evidence="7">
    <location>
        <begin position="110"/>
        <end position="242"/>
    </location>
</feature>
<protein>
    <submittedName>
        <fullName evidence="8">SusD family protein</fullName>
    </submittedName>
</protein>
<evidence type="ECO:0000259" key="7">
    <source>
        <dbReference type="Pfam" id="PF14322"/>
    </source>
</evidence>
<comment type="similarity">
    <text evidence="2">Belongs to the SusD family.</text>
</comment>
<dbReference type="STRING" id="604089.SAMN04487942_1642"/>
<evidence type="ECO:0000256" key="4">
    <source>
        <dbReference type="ARBA" id="ARBA00023136"/>
    </source>
</evidence>
<keyword evidence="5" id="KW-0998">Cell outer membrane</keyword>
<dbReference type="InterPro" id="IPR011990">
    <property type="entry name" value="TPR-like_helical_dom_sf"/>
</dbReference>
<dbReference type="GO" id="GO:0009279">
    <property type="term" value="C:cell outer membrane"/>
    <property type="evidence" value="ECO:0007669"/>
    <property type="project" value="UniProtKB-SubCell"/>
</dbReference>
<dbReference type="Pfam" id="PF14322">
    <property type="entry name" value="SusD-like_3"/>
    <property type="match status" value="1"/>
</dbReference>
<evidence type="ECO:0000313" key="8">
    <source>
        <dbReference type="EMBL" id="SEO03308.1"/>
    </source>
</evidence>
<evidence type="ECO:0000313" key="9">
    <source>
        <dbReference type="Proteomes" id="UP000198657"/>
    </source>
</evidence>
<gene>
    <name evidence="8" type="ORF">SAMN04487942_1642</name>
</gene>
<dbReference type="AlphaFoldDB" id="A0A1H8LEW7"/>
<reference evidence="9" key="1">
    <citation type="submission" date="2016-10" db="EMBL/GenBank/DDBJ databases">
        <authorList>
            <person name="Varghese N."/>
            <person name="Submissions S."/>
        </authorList>
    </citation>
    <scope>NUCLEOTIDE SEQUENCE [LARGE SCALE GENOMIC DNA]</scope>
    <source>
        <strain evidence="9">CGMCC 1.8704</strain>
    </source>
</reference>